<dbReference type="InterPro" id="IPR046980">
    <property type="entry name" value="KefG/KefF"/>
</dbReference>
<accession>E4KMV3</accession>
<dbReference type="EMBL" id="AENN01000006">
    <property type="protein sequence ID" value="EFR31650.1"/>
    <property type="molecule type" value="Genomic_DNA"/>
</dbReference>
<dbReference type="STRING" id="908337.HMPREF9257_0166"/>
<dbReference type="Pfam" id="PF02525">
    <property type="entry name" value="Flavodoxin_2"/>
    <property type="match status" value="1"/>
</dbReference>
<dbReference type="Gene3D" id="3.40.50.360">
    <property type="match status" value="1"/>
</dbReference>
<evidence type="ECO:0000256" key="1">
    <source>
        <dbReference type="ARBA" id="ARBA00023002"/>
    </source>
</evidence>
<protein>
    <submittedName>
        <fullName evidence="3">Flavodoxin-like protein</fullName>
    </submittedName>
</protein>
<keyword evidence="1" id="KW-0560">Oxidoreductase</keyword>
<evidence type="ECO:0000259" key="2">
    <source>
        <dbReference type="Pfam" id="PF02525"/>
    </source>
</evidence>
<dbReference type="GO" id="GO:0010181">
    <property type="term" value="F:FMN binding"/>
    <property type="evidence" value="ECO:0007669"/>
    <property type="project" value="TreeGrafter"/>
</dbReference>
<dbReference type="PANTHER" id="PTHR47307:SF1">
    <property type="entry name" value="GLUTATHIONE-REGULATED POTASSIUM-EFFLUX SYSTEM ANCILLARY PROTEIN KEFG"/>
    <property type="match status" value="1"/>
</dbReference>
<dbReference type="eggNOG" id="COG2249">
    <property type="taxonomic scope" value="Bacteria"/>
</dbReference>
<comment type="caution">
    <text evidence="3">The sequence shown here is derived from an EMBL/GenBank/DDBJ whole genome shotgun (WGS) entry which is preliminary data.</text>
</comment>
<organism evidence="3 4">
    <name type="scientific">Eremococcus coleocola ACS-139-V-Col8</name>
    <dbReference type="NCBI Taxonomy" id="908337"/>
    <lineage>
        <taxon>Bacteria</taxon>
        <taxon>Bacillati</taxon>
        <taxon>Bacillota</taxon>
        <taxon>Bacilli</taxon>
        <taxon>Lactobacillales</taxon>
        <taxon>Aerococcaceae</taxon>
        <taxon>Eremococcus</taxon>
    </lineage>
</organism>
<feature type="domain" description="Flavodoxin-like fold" evidence="2">
    <location>
        <begin position="1"/>
        <end position="170"/>
    </location>
</feature>
<dbReference type="InterPro" id="IPR029039">
    <property type="entry name" value="Flavoprotein-like_sf"/>
</dbReference>
<evidence type="ECO:0000313" key="4">
    <source>
        <dbReference type="Proteomes" id="UP000005990"/>
    </source>
</evidence>
<name>E4KMV3_9LACT</name>
<dbReference type="GO" id="GO:0003955">
    <property type="term" value="F:NAD(P)H dehydrogenase (quinone) activity"/>
    <property type="evidence" value="ECO:0007669"/>
    <property type="project" value="TreeGrafter"/>
</dbReference>
<dbReference type="InterPro" id="IPR003680">
    <property type="entry name" value="Flavodoxin_fold"/>
</dbReference>
<sequence length="233" mass="26703">MTTLIYLAHRDATRSQSQSFLKECAQDLSGIEWIDLQSQLDFLGSFDKVQERQRLLRADRIIFQFPLIWYQAPAILKVWLDQVFDTDADLEAFSQGLKGKALGLCVTVGAAAYHYQIGGREGHSLSDILSPYHVLARHFKLDFLPPFVIHQFALKTDQEKALLAVAYQHYLSRGQVGQVSYSRFLLKKLQARSFPFQSNPTQALIFETFLGQLEDQIDEVDEMVDLANNWEED</sequence>
<dbReference type="Proteomes" id="UP000005990">
    <property type="component" value="Unassembled WGS sequence"/>
</dbReference>
<dbReference type="RefSeq" id="WP_006417782.1">
    <property type="nucleotide sequence ID" value="NZ_AENN01000006.1"/>
</dbReference>
<dbReference type="AlphaFoldDB" id="E4KMV3"/>
<evidence type="ECO:0000313" key="3">
    <source>
        <dbReference type="EMBL" id="EFR31650.1"/>
    </source>
</evidence>
<keyword evidence="4" id="KW-1185">Reference proteome</keyword>
<reference evidence="3 4" key="1">
    <citation type="submission" date="2010-10" db="EMBL/GenBank/DDBJ databases">
        <authorList>
            <person name="Durkin A.S."/>
            <person name="Madupu R."/>
            <person name="Torralba M."/>
            <person name="Gillis M."/>
            <person name="Methe B."/>
            <person name="Sutton G."/>
            <person name="Nelson K.E."/>
        </authorList>
    </citation>
    <scope>NUCLEOTIDE SEQUENCE [LARGE SCALE GENOMIC DNA]</scope>
    <source>
        <strain evidence="3 4">ACS-139-V-Col8</strain>
    </source>
</reference>
<dbReference type="SUPFAM" id="SSF52218">
    <property type="entry name" value="Flavoproteins"/>
    <property type="match status" value="1"/>
</dbReference>
<dbReference type="OrthoDB" id="9798454at2"/>
<dbReference type="GO" id="GO:0009055">
    <property type="term" value="F:electron transfer activity"/>
    <property type="evidence" value="ECO:0007669"/>
    <property type="project" value="TreeGrafter"/>
</dbReference>
<gene>
    <name evidence="3" type="ORF">HMPREF9257_0166</name>
</gene>
<proteinExistence type="predicted"/>
<dbReference type="PANTHER" id="PTHR47307">
    <property type="entry name" value="GLUTATHIONE-REGULATED POTASSIUM-EFFLUX SYSTEM ANCILLARY PROTEIN KEFG"/>
    <property type="match status" value="1"/>
</dbReference>